<evidence type="ECO:0000256" key="6">
    <source>
        <dbReference type="ARBA" id="ARBA00022806"/>
    </source>
</evidence>
<evidence type="ECO:0000313" key="13">
    <source>
        <dbReference type="EMBL" id="RIY00196.1"/>
    </source>
</evidence>
<keyword evidence="7" id="KW-0067">ATP-binding</keyword>
<feature type="domain" description="SF4 helicase" evidence="12">
    <location>
        <begin position="191"/>
        <end position="498"/>
    </location>
</feature>
<dbReference type="InterPro" id="IPR036185">
    <property type="entry name" value="DNA_heli_DnaB-like_N_sf"/>
</dbReference>
<evidence type="ECO:0000256" key="4">
    <source>
        <dbReference type="ARBA" id="ARBA00022741"/>
    </source>
</evidence>
<name>A0A3A1WIY3_9HYPH</name>
<evidence type="ECO:0000256" key="11">
    <source>
        <dbReference type="ARBA" id="ARBA00048954"/>
    </source>
</evidence>
<dbReference type="Gene3D" id="1.10.860.10">
    <property type="entry name" value="DNAb Helicase, Chain A"/>
    <property type="match status" value="1"/>
</dbReference>
<accession>A0A3A1WIY3</accession>
<evidence type="ECO:0000256" key="9">
    <source>
        <dbReference type="ARBA" id="ARBA00023235"/>
    </source>
</evidence>
<dbReference type="InterPro" id="IPR016136">
    <property type="entry name" value="DNA_helicase_N/primase_C"/>
</dbReference>
<dbReference type="RefSeq" id="WP_119540506.1">
    <property type="nucleotide sequence ID" value="NZ_QYRN01000006.1"/>
</dbReference>
<evidence type="ECO:0000259" key="12">
    <source>
        <dbReference type="PROSITE" id="PS51199"/>
    </source>
</evidence>
<dbReference type="PANTHER" id="PTHR30153">
    <property type="entry name" value="REPLICATIVE DNA HELICASE DNAB"/>
    <property type="match status" value="1"/>
</dbReference>
<keyword evidence="5" id="KW-0378">Hydrolase</keyword>
<comment type="catalytic activity">
    <reaction evidence="11">
        <text>ATP + H2O = ADP + phosphate + H(+)</text>
        <dbReference type="Rhea" id="RHEA:13065"/>
        <dbReference type="ChEBI" id="CHEBI:15377"/>
        <dbReference type="ChEBI" id="CHEBI:15378"/>
        <dbReference type="ChEBI" id="CHEBI:30616"/>
        <dbReference type="ChEBI" id="CHEBI:43474"/>
        <dbReference type="ChEBI" id="CHEBI:456216"/>
        <dbReference type="EC" id="5.6.2.3"/>
    </reaction>
</comment>
<dbReference type="SUPFAM" id="SSF52540">
    <property type="entry name" value="P-loop containing nucleoside triphosphate hydrolases"/>
    <property type="match status" value="1"/>
</dbReference>
<keyword evidence="9" id="KW-0413">Isomerase</keyword>
<dbReference type="GO" id="GO:0016787">
    <property type="term" value="F:hydrolase activity"/>
    <property type="evidence" value="ECO:0007669"/>
    <property type="project" value="UniProtKB-KW"/>
</dbReference>
<evidence type="ECO:0000256" key="5">
    <source>
        <dbReference type="ARBA" id="ARBA00022801"/>
    </source>
</evidence>
<evidence type="ECO:0000256" key="10">
    <source>
        <dbReference type="ARBA" id="ARBA00044969"/>
    </source>
</evidence>
<dbReference type="GO" id="GO:0005829">
    <property type="term" value="C:cytosol"/>
    <property type="evidence" value="ECO:0007669"/>
    <property type="project" value="TreeGrafter"/>
</dbReference>
<protein>
    <recommendedName>
        <fullName evidence="10">DNA 5'-3' helicase</fullName>
        <ecNumber evidence="10">5.6.2.3</ecNumber>
    </recommendedName>
</protein>
<keyword evidence="8" id="KW-0238">DNA-binding</keyword>
<dbReference type="Pfam" id="PF03796">
    <property type="entry name" value="DnaB_C"/>
    <property type="match status" value="1"/>
</dbReference>
<dbReference type="GO" id="GO:0003677">
    <property type="term" value="F:DNA binding"/>
    <property type="evidence" value="ECO:0007669"/>
    <property type="project" value="UniProtKB-KW"/>
</dbReference>
<keyword evidence="14" id="KW-1185">Reference proteome</keyword>
<dbReference type="AlphaFoldDB" id="A0A3A1WIY3"/>
<evidence type="ECO:0000313" key="14">
    <source>
        <dbReference type="Proteomes" id="UP000265750"/>
    </source>
</evidence>
<dbReference type="InterPro" id="IPR007694">
    <property type="entry name" value="DNA_helicase_DnaB-like_C"/>
</dbReference>
<gene>
    <name evidence="13" type="ORF">D3218_12985</name>
</gene>
<evidence type="ECO:0000256" key="2">
    <source>
        <dbReference type="ARBA" id="ARBA00022515"/>
    </source>
</evidence>
<dbReference type="InterPro" id="IPR007693">
    <property type="entry name" value="DNA_helicase_DnaB-like_N"/>
</dbReference>
<dbReference type="GO" id="GO:0043139">
    <property type="term" value="F:5'-3' DNA helicase activity"/>
    <property type="evidence" value="ECO:0007669"/>
    <property type="project" value="UniProtKB-EC"/>
</dbReference>
<keyword evidence="3" id="KW-0235">DNA replication</keyword>
<dbReference type="Gene3D" id="3.40.50.300">
    <property type="entry name" value="P-loop containing nucleotide triphosphate hydrolases"/>
    <property type="match status" value="1"/>
</dbReference>
<dbReference type="Proteomes" id="UP000265750">
    <property type="component" value="Unassembled WGS sequence"/>
</dbReference>
<proteinExistence type="inferred from homology"/>
<dbReference type="GO" id="GO:0005524">
    <property type="term" value="F:ATP binding"/>
    <property type="evidence" value="ECO:0007669"/>
    <property type="project" value="UniProtKB-KW"/>
</dbReference>
<dbReference type="EMBL" id="QYRN01000006">
    <property type="protein sequence ID" value="RIY00196.1"/>
    <property type="molecule type" value="Genomic_DNA"/>
</dbReference>
<comment type="caution">
    <text evidence="13">The sequence shown here is derived from an EMBL/GenBank/DDBJ whole genome shotgun (WGS) entry which is preliminary data.</text>
</comment>
<evidence type="ECO:0000256" key="3">
    <source>
        <dbReference type="ARBA" id="ARBA00022705"/>
    </source>
</evidence>
<dbReference type="PROSITE" id="PS51199">
    <property type="entry name" value="SF4_HELICASE"/>
    <property type="match status" value="1"/>
</dbReference>
<organism evidence="13 14">
    <name type="scientific">Aureimonas flava</name>
    <dbReference type="NCBI Taxonomy" id="2320271"/>
    <lineage>
        <taxon>Bacteria</taxon>
        <taxon>Pseudomonadati</taxon>
        <taxon>Pseudomonadota</taxon>
        <taxon>Alphaproteobacteria</taxon>
        <taxon>Hyphomicrobiales</taxon>
        <taxon>Aurantimonadaceae</taxon>
        <taxon>Aureimonas</taxon>
    </lineage>
</organism>
<dbReference type="PANTHER" id="PTHR30153:SF2">
    <property type="entry name" value="REPLICATIVE DNA HELICASE"/>
    <property type="match status" value="1"/>
</dbReference>
<keyword evidence="6" id="KW-0347">Helicase</keyword>
<keyword evidence="2" id="KW-0639">Primosome</keyword>
<dbReference type="EC" id="5.6.2.3" evidence="10"/>
<reference evidence="14" key="1">
    <citation type="submission" date="2018-09" db="EMBL/GenBank/DDBJ databases">
        <authorList>
            <person name="Tuo L."/>
        </authorList>
    </citation>
    <scope>NUCLEOTIDE SEQUENCE [LARGE SCALE GENOMIC DNA]</scope>
    <source>
        <strain evidence="14">M2BS4Y-1</strain>
    </source>
</reference>
<evidence type="ECO:0000256" key="1">
    <source>
        <dbReference type="ARBA" id="ARBA00008428"/>
    </source>
</evidence>
<keyword evidence="4" id="KW-0547">Nucleotide-binding</keyword>
<dbReference type="Pfam" id="PF00772">
    <property type="entry name" value="DnaB"/>
    <property type="match status" value="1"/>
</dbReference>
<dbReference type="GO" id="GO:0006269">
    <property type="term" value="P:DNA replication, synthesis of primer"/>
    <property type="evidence" value="ECO:0007669"/>
    <property type="project" value="UniProtKB-KW"/>
</dbReference>
<dbReference type="InterPro" id="IPR027417">
    <property type="entry name" value="P-loop_NTPase"/>
</dbReference>
<dbReference type="SUPFAM" id="SSF48024">
    <property type="entry name" value="N-terminal domain of DnaB helicase"/>
    <property type="match status" value="1"/>
</dbReference>
<sequence length="502" mass="55767">MNQHSPMQDFAGYDEPAGPSIENAINVDLEQAVLGTLLMNNETLGAMSFLEPDDFHEKVHQTIYAQAKAMIDSGRVASAKSLQSFIPPDSIGGMSPKEYLFRLQVEAAMPMSAAGNARLLRDMRACRFGSACLDDACNAFLNRGADNRVSEIADEVIDHMMALKAMMPRGDSRANAGVYVDRFLSRVFEAKMSSATYVPFPLPEFEAVVQSGGWEPGNLYGLLGASGEGKTSLVLQIMRAAMDAGHPTLLLSYDQQGEQVVMQMASQARSISMRAISQFDPQSSRPTLNMNERDWLADEVEIIRQLPWYVEPLRDEKIGQIAKIAERFVKNWRKRRRPDGSEWGTPLIILDHNRKVTPDDPRAHEGRIAGAINGAGKAMAGELGAAVLFLNQRNGGGARRDVPRPIAADLFGGEQAREDYDAILYLYRAERWMKEKLKVAGSASEEDKIRARFRFGTRDPEGLAELGALKVRYGQDDVTELLKWEGRFTRYASERRAAPELF</sequence>
<dbReference type="OrthoDB" id="9773982at2"/>
<dbReference type="GO" id="GO:1990077">
    <property type="term" value="C:primosome complex"/>
    <property type="evidence" value="ECO:0007669"/>
    <property type="project" value="UniProtKB-KW"/>
</dbReference>
<evidence type="ECO:0000256" key="8">
    <source>
        <dbReference type="ARBA" id="ARBA00023125"/>
    </source>
</evidence>
<evidence type="ECO:0000256" key="7">
    <source>
        <dbReference type="ARBA" id="ARBA00022840"/>
    </source>
</evidence>
<comment type="similarity">
    <text evidence="1">Belongs to the helicase family. DnaB subfamily.</text>
</comment>